<dbReference type="RefSeq" id="WP_353568075.1">
    <property type="nucleotide sequence ID" value="NZ_BAABRI010000019.1"/>
</dbReference>
<evidence type="ECO:0000313" key="2">
    <source>
        <dbReference type="EMBL" id="GAA5483976.1"/>
    </source>
</evidence>
<keyword evidence="1" id="KW-0175">Coiled coil</keyword>
<evidence type="ECO:0000313" key="3">
    <source>
        <dbReference type="Proteomes" id="UP001476282"/>
    </source>
</evidence>
<protein>
    <submittedName>
        <fullName evidence="2">Uncharacterized protein</fullName>
    </submittedName>
</protein>
<reference evidence="2 3" key="1">
    <citation type="submission" date="2024-02" db="EMBL/GenBank/DDBJ databases">
        <title>Haloferula sargassicola NBRC 104335.</title>
        <authorList>
            <person name="Ichikawa N."/>
            <person name="Katano-Makiyama Y."/>
            <person name="Hidaka K."/>
        </authorList>
    </citation>
    <scope>NUCLEOTIDE SEQUENCE [LARGE SCALE GENOMIC DNA]</scope>
    <source>
        <strain evidence="2 3">NBRC 104335</strain>
    </source>
</reference>
<sequence length="335" mass="38483">MKTIITTIISLPLLLPLISAEEESADMRERERIVELMEARVEAGDQRIVELANEIQTIHHRLNAKLERLVGKLARLEDSPDSGFRLGKAKIEVIEGLEAAVEEFVAQRRTLEQKLRAGTEERAVGDVQMEIDHLDAEVVKHLDQVVKLSLSFARDEHVKKYESVGGSGYYTGGYGWFEETVQISDEWRQNRHNRTMDREQREQVTGILDRAIARCEASIRRAETALENDNMSSEERQILQTEIDAHRSMLDKRKAQKDELLFEPQPETSEVGRDLARELEKAVDEGLAEVQEDIRKLVVVHRKFREEQADLTELKSLLAARKEWLEENRQPKAGD</sequence>
<keyword evidence="3" id="KW-1185">Reference proteome</keyword>
<organism evidence="2 3">
    <name type="scientific">Haloferula sargassicola</name>
    <dbReference type="NCBI Taxonomy" id="490096"/>
    <lineage>
        <taxon>Bacteria</taxon>
        <taxon>Pseudomonadati</taxon>
        <taxon>Verrucomicrobiota</taxon>
        <taxon>Verrucomicrobiia</taxon>
        <taxon>Verrucomicrobiales</taxon>
        <taxon>Verrucomicrobiaceae</taxon>
        <taxon>Haloferula</taxon>
    </lineage>
</organism>
<proteinExistence type="predicted"/>
<evidence type="ECO:0000256" key="1">
    <source>
        <dbReference type="SAM" id="Coils"/>
    </source>
</evidence>
<comment type="caution">
    <text evidence="2">The sequence shown here is derived from an EMBL/GenBank/DDBJ whole genome shotgun (WGS) entry which is preliminary data.</text>
</comment>
<dbReference type="Proteomes" id="UP001476282">
    <property type="component" value="Unassembled WGS sequence"/>
</dbReference>
<dbReference type="EMBL" id="BAABRI010000019">
    <property type="protein sequence ID" value="GAA5483976.1"/>
    <property type="molecule type" value="Genomic_DNA"/>
</dbReference>
<accession>A0ABP9UUC0</accession>
<name>A0ABP9UUC0_9BACT</name>
<gene>
    <name evidence="2" type="ORF">Hsar01_03213</name>
</gene>
<feature type="coiled-coil region" evidence="1">
    <location>
        <begin position="34"/>
        <end position="121"/>
    </location>
</feature>